<sequence>MNHRNFSNALYTNDFLVLELEKPSSFKPVMLAAADDSDIKAGEWASAIGWGVTSENGTQPYELKSAKVQLQSNEECSKRLPPVDGNMVCAGGEFGASACRGDSGGPLVKELPTGEDIQIGIVSWGKRCGVAGLPTVYARVSRARALLPCAHQLAKMKTVFTLAILLVCATFPVNTDGSNIERKLIVGGDVVPVNAKTYMTGLRATIGGNSFCGGSLISPTHVLTASHCVVYDIRWASIGSHFRNGTQDGEQIRVISIMNHPNYQENVLNSDDFL</sequence>
<evidence type="ECO:0000256" key="7">
    <source>
        <dbReference type="ARBA" id="ARBA00023180"/>
    </source>
</evidence>
<evidence type="ECO:0000256" key="1">
    <source>
        <dbReference type="ARBA" id="ARBA00004613"/>
    </source>
</evidence>
<evidence type="ECO:0000256" key="6">
    <source>
        <dbReference type="ARBA" id="ARBA00023157"/>
    </source>
</evidence>
<dbReference type="InterPro" id="IPR050430">
    <property type="entry name" value="Peptidase_S1"/>
</dbReference>
<evidence type="ECO:0000256" key="5">
    <source>
        <dbReference type="ARBA" id="ARBA00023026"/>
    </source>
</evidence>
<keyword evidence="8" id="KW-0720">Serine protease</keyword>
<evidence type="ECO:0000313" key="11">
    <source>
        <dbReference type="Proteomes" id="UP000285624"/>
    </source>
</evidence>
<keyword evidence="3" id="KW-0964">Secreted</keyword>
<dbReference type="PROSITE" id="PS50240">
    <property type="entry name" value="TRYPSIN_DOM"/>
    <property type="match status" value="1"/>
</dbReference>
<keyword evidence="8" id="KW-0645">Protease</keyword>
<keyword evidence="11" id="KW-1185">Reference proteome</keyword>
<evidence type="ECO:0000259" key="9">
    <source>
        <dbReference type="PROSITE" id="PS50240"/>
    </source>
</evidence>
<dbReference type="SUPFAM" id="SSF50494">
    <property type="entry name" value="Trypsin-like serine proteases"/>
    <property type="match status" value="2"/>
</dbReference>
<evidence type="ECO:0000256" key="4">
    <source>
        <dbReference type="ARBA" id="ARBA00022729"/>
    </source>
</evidence>
<dbReference type="CDD" id="cd00190">
    <property type="entry name" value="Tryp_SPc"/>
    <property type="match status" value="1"/>
</dbReference>
<dbReference type="PANTHER" id="PTHR24276">
    <property type="entry name" value="POLYSERASE-RELATED"/>
    <property type="match status" value="1"/>
</dbReference>
<dbReference type="GO" id="GO:0004252">
    <property type="term" value="F:serine-type endopeptidase activity"/>
    <property type="evidence" value="ECO:0007669"/>
    <property type="project" value="InterPro"/>
</dbReference>
<keyword evidence="6" id="KW-1015">Disulfide bond</keyword>
<dbReference type="GO" id="GO:0005576">
    <property type="term" value="C:extracellular region"/>
    <property type="evidence" value="ECO:0007669"/>
    <property type="project" value="UniProtKB-SubCell"/>
</dbReference>
<dbReference type="SMART" id="SM00020">
    <property type="entry name" value="Tryp_SPc"/>
    <property type="match status" value="1"/>
</dbReference>
<dbReference type="FunFam" id="2.40.10.10:FF:000002">
    <property type="entry name" value="Transmembrane protease serine"/>
    <property type="match status" value="1"/>
</dbReference>
<keyword evidence="8" id="KW-0378">Hydrolase</keyword>
<evidence type="ECO:0000313" key="10">
    <source>
        <dbReference type="EMBL" id="RLN74346.1"/>
    </source>
</evidence>
<keyword evidence="4" id="KW-0732">Signal</keyword>
<dbReference type="GO" id="GO:0006508">
    <property type="term" value="P:proteolysis"/>
    <property type="evidence" value="ECO:0007669"/>
    <property type="project" value="UniProtKB-KW"/>
</dbReference>
<dbReference type="InterPro" id="IPR001314">
    <property type="entry name" value="Peptidase_S1A"/>
</dbReference>
<comment type="similarity">
    <text evidence="2">Belongs to the peptidase S1 family.</text>
</comment>
<organism evidence="10 11">
    <name type="scientific">Phytophthora kernoviae</name>
    <dbReference type="NCBI Taxonomy" id="325452"/>
    <lineage>
        <taxon>Eukaryota</taxon>
        <taxon>Sar</taxon>
        <taxon>Stramenopiles</taxon>
        <taxon>Oomycota</taxon>
        <taxon>Peronosporomycetes</taxon>
        <taxon>Peronosporales</taxon>
        <taxon>Peronosporaceae</taxon>
        <taxon>Phytophthora</taxon>
    </lineage>
</organism>
<dbReference type="STRING" id="325452.A0A3R7HRQ8"/>
<evidence type="ECO:0000256" key="2">
    <source>
        <dbReference type="ARBA" id="ARBA00007664"/>
    </source>
</evidence>
<dbReference type="InterPro" id="IPR018114">
    <property type="entry name" value="TRYPSIN_HIS"/>
</dbReference>
<dbReference type="PANTHER" id="PTHR24276:SF98">
    <property type="entry name" value="FI18310P1-RELATED"/>
    <property type="match status" value="1"/>
</dbReference>
<dbReference type="Pfam" id="PF00089">
    <property type="entry name" value="Trypsin"/>
    <property type="match status" value="2"/>
</dbReference>
<comment type="subcellular location">
    <subcellularLocation>
        <location evidence="1">Secreted</location>
    </subcellularLocation>
</comment>
<reference evidence="10 11" key="1">
    <citation type="journal article" date="2019" name="Mol. Plant Pathol.">
        <title>Genome sequencing of oomycete isolates from Chile supports the New Zealand origin of Phytophthora kernoviae and makes available the first Nothophytophthora sp. genome.</title>
        <authorList>
            <person name="Studholme D.J."/>
            <person name="Panda P."/>
            <person name="Sanfuentes Von Stowasser E."/>
            <person name="Gonzalez M."/>
            <person name="Hill R."/>
            <person name="Sambles C."/>
            <person name="Grant M."/>
            <person name="Williams N.M."/>
            <person name="McDougal R.L."/>
        </authorList>
    </citation>
    <scope>NUCLEOTIDE SEQUENCE [LARGE SCALE GENOMIC DNA]</scope>
    <source>
        <strain evidence="10">Chile4</strain>
    </source>
</reference>
<feature type="domain" description="Peptidase S1" evidence="9">
    <location>
        <begin position="1"/>
        <end position="155"/>
    </location>
</feature>
<dbReference type="InterPro" id="IPR001254">
    <property type="entry name" value="Trypsin_dom"/>
</dbReference>
<name>A0A3R7HRQ8_9STRA</name>
<dbReference type="InterPro" id="IPR043504">
    <property type="entry name" value="Peptidase_S1_PA_chymotrypsin"/>
</dbReference>
<dbReference type="PROSITE" id="PS00134">
    <property type="entry name" value="TRYPSIN_HIS"/>
    <property type="match status" value="1"/>
</dbReference>
<dbReference type="Proteomes" id="UP000285624">
    <property type="component" value="Unassembled WGS sequence"/>
</dbReference>
<accession>A0A3R7HRQ8</accession>
<protein>
    <recommendedName>
        <fullName evidence="9">Peptidase S1 domain-containing protein</fullName>
    </recommendedName>
</protein>
<comment type="caution">
    <text evidence="10">The sequence shown here is derived from an EMBL/GenBank/DDBJ whole genome shotgun (WGS) entry which is preliminary data.</text>
</comment>
<feature type="non-terminal residue" evidence="10">
    <location>
        <position position="274"/>
    </location>
</feature>
<evidence type="ECO:0000256" key="3">
    <source>
        <dbReference type="ARBA" id="ARBA00022525"/>
    </source>
</evidence>
<dbReference type="AlphaFoldDB" id="A0A3R7HRQ8"/>
<evidence type="ECO:0000256" key="8">
    <source>
        <dbReference type="RuleBase" id="RU363034"/>
    </source>
</evidence>
<dbReference type="Gene3D" id="2.40.10.10">
    <property type="entry name" value="Trypsin-like serine proteases"/>
    <property type="match status" value="2"/>
</dbReference>
<keyword evidence="5" id="KW-0843">Virulence</keyword>
<keyword evidence="7" id="KW-0325">Glycoprotein</keyword>
<proteinExistence type="inferred from homology"/>
<dbReference type="EMBL" id="MBDN02000572">
    <property type="protein sequence ID" value="RLN74346.1"/>
    <property type="molecule type" value="Genomic_DNA"/>
</dbReference>
<dbReference type="InterPro" id="IPR033116">
    <property type="entry name" value="TRYPSIN_SER"/>
</dbReference>
<dbReference type="PROSITE" id="PS00135">
    <property type="entry name" value="TRYPSIN_SER"/>
    <property type="match status" value="1"/>
</dbReference>
<dbReference type="InterPro" id="IPR009003">
    <property type="entry name" value="Peptidase_S1_PA"/>
</dbReference>
<dbReference type="PRINTS" id="PR00722">
    <property type="entry name" value="CHYMOTRYPSIN"/>
</dbReference>
<gene>
    <name evidence="10" type="ORF">BBO99_00008983</name>
</gene>